<reference evidence="1" key="1">
    <citation type="submission" date="2021-05" db="EMBL/GenBank/DDBJ databases">
        <authorList>
            <person name="Pan Q."/>
            <person name="Jouanno E."/>
            <person name="Zahm M."/>
            <person name="Klopp C."/>
            <person name="Cabau C."/>
            <person name="Louis A."/>
            <person name="Berthelot C."/>
            <person name="Parey E."/>
            <person name="Roest Crollius H."/>
            <person name="Montfort J."/>
            <person name="Robinson-Rechavi M."/>
            <person name="Bouchez O."/>
            <person name="Lampietro C."/>
            <person name="Lopez Roques C."/>
            <person name="Donnadieu C."/>
            <person name="Postlethwait J."/>
            <person name="Bobe J."/>
            <person name="Dillon D."/>
            <person name="Chandos A."/>
            <person name="von Hippel F."/>
            <person name="Guiguen Y."/>
        </authorList>
    </citation>
    <scope>NUCLEOTIDE SEQUENCE</scope>
    <source>
        <strain evidence="1">YG-Jan2019</strain>
    </source>
</reference>
<comment type="caution">
    <text evidence="1">The sequence shown here is derived from an EMBL/GenBank/DDBJ whole genome shotgun (WGS) entry which is preliminary data.</text>
</comment>
<protein>
    <submittedName>
        <fullName evidence="1">Uncharacterized protein</fullName>
    </submittedName>
</protein>
<sequence>MRLAGSPLSFEVPLASRGAPAGPRRHLSPVVASGKTNRFPRVCFHRPPSTFAEFQREAHVSSPLVSRLSYRVRTVTRTRGNHQPYATLTSQVERDLIRTDAELVEALLMRAGAQTCRQIDST</sequence>
<name>A0ACC2FPA2_DALPE</name>
<dbReference type="Proteomes" id="UP001157502">
    <property type="component" value="Chromosome 24"/>
</dbReference>
<dbReference type="EMBL" id="CM055751">
    <property type="protein sequence ID" value="KAJ7993151.1"/>
    <property type="molecule type" value="Genomic_DNA"/>
</dbReference>
<gene>
    <name evidence="1" type="ORF">DPEC_G00269450</name>
</gene>
<organism evidence="1 2">
    <name type="scientific">Dallia pectoralis</name>
    <name type="common">Alaska blackfish</name>
    <dbReference type="NCBI Taxonomy" id="75939"/>
    <lineage>
        <taxon>Eukaryota</taxon>
        <taxon>Metazoa</taxon>
        <taxon>Chordata</taxon>
        <taxon>Craniata</taxon>
        <taxon>Vertebrata</taxon>
        <taxon>Euteleostomi</taxon>
        <taxon>Actinopterygii</taxon>
        <taxon>Neopterygii</taxon>
        <taxon>Teleostei</taxon>
        <taxon>Protacanthopterygii</taxon>
        <taxon>Esociformes</taxon>
        <taxon>Umbridae</taxon>
        <taxon>Dallia</taxon>
    </lineage>
</organism>
<evidence type="ECO:0000313" key="1">
    <source>
        <dbReference type="EMBL" id="KAJ7993151.1"/>
    </source>
</evidence>
<keyword evidence="2" id="KW-1185">Reference proteome</keyword>
<evidence type="ECO:0000313" key="2">
    <source>
        <dbReference type="Proteomes" id="UP001157502"/>
    </source>
</evidence>
<proteinExistence type="predicted"/>
<accession>A0ACC2FPA2</accession>